<dbReference type="PROSITE" id="PS50217">
    <property type="entry name" value="BZIP"/>
    <property type="match status" value="1"/>
</dbReference>
<gene>
    <name evidence="3" type="ORF">IWW39_002256</name>
</gene>
<dbReference type="OrthoDB" id="2257100at2759"/>
<dbReference type="AlphaFoldDB" id="A0A9W8GL92"/>
<organism evidence="3 4">
    <name type="scientific">Coemansia spiralis</name>
    <dbReference type="NCBI Taxonomy" id="417178"/>
    <lineage>
        <taxon>Eukaryota</taxon>
        <taxon>Fungi</taxon>
        <taxon>Fungi incertae sedis</taxon>
        <taxon>Zoopagomycota</taxon>
        <taxon>Kickxellomycotina</taxon>
        <taxon>Kickxellomycetes</taxon>
        <taxon>Kickxellales</taxon>
        <taxon>Kickxellaceae</taxon>
        <taxon>Coemansia</taxon>
    </lineage>
</organism>
<dbReference type="SUPFAM" id="SSF57959">
    <property type="entry name" value="Leucine zipper domain"/>
    <property type="match status" value="1"/>
</dbReference>
<evidence type="ECO:0000313" key="4">
    <source>
        <dbReference type="Proteomes" id="UP001151516"/>
    </source>
</evidence>
<evidence type="ECO:0000313" key="3">
    <source>
        <dbReference type="EMBL" id="KAJ2688363.1"/>
    </source>
</evidence>
<dbReference type="PROSITE" id="PS00036">
    <property type="entry name" value="BZIP_BASIC"/>
    <property type="match status" value="1"/>
</dbReference>
<sequence>MSRFASASPSASLATYPTTATIKSETMDKFFSLANPAAQHAQVFSQHDDNNPYILPSFADNFESWAYPETQQAVFEDWIATATPPSTAISSPLLAQQAMLAAAMSPTSFSASSLSPSLSSTISTNSSPLLTNDLALSLASTLRSATAPVQSTRMVSPGAFSVADYAAALFPDIAASLSSALASPIEPCMAMAPRRTVSAASLQLPSVIDSQLSWTAELAGLFDGTAPSSPSPTPSAAPTDASLACTSAASILLTTSSDPEAEELRKKRDSEFLASLPPQLALKRRRTSNMKQKEKILAELLSDEQTAAVAAAPAARKIAVPKKVKAEFVAPAEPPALVVDDCEASDCEETGSDAAALKRKKNTDAARRSRMRKILRIETLEGRVSELETENARLAQLVASLEADKAAMAAQRASPAASFAL</sequence>
<feature type="domain" description="BZIP" evidence="2">
    <location>
        <begin position="358"/>
        <end position="404"/>
    </location>
</feature>
<evidence type="ECO:0000259" key="2">
    <source>
        <dbReference type="PROSITE" id="PS50217"/>
    </source>
</evidence>
<dbReference type="SMART" id="SM00338">
    <property type="entry name" value="BRLZ"/>
    <property type="match status" value="1"/>
</dbReference>
<name>A0A9W8GL92_9FUNG</name>
<dbReference type="InterPro" id="IPR046347">
    <property type="entry name" value="bZIP_sf"/>
</dbReference>
<feature type="coiled-coil region" evidence="1">
    <location>
        <begin position="377"/>
        <end position="404"/>
    </location>
</feature>
<dbReference type="GO" id="GO:0003700">
    <property type="term" value="F:DNA-binding transcription factor activity"/>
    <property type="evidence" value="ECO:0007669"/>
    <property type="project" value="InterPro"/>
</dbReference>
<proteinExistence type="predicted"/>
<dbReference type="EMBL" id="JANBTX010000048">
    <property type="protein sequence ID" value="KAJ2688363.1"/>
    <property type="molecule type" value="Genomic_DNA"/>
</dbReference>
<comment type="caution">
    <text evidence="3">The sequence shown here is derived from an EMBL/GenBank/DDBJ whole genome shotgun (WGS) entry which is preliminary data.</text>
</comment>
<keyword evidence="4" id="KW-1185">Reference proteome</keyword>
<dbReference type="Proteomes" id="UP001151516">
    <property type="component" value="Unassembled WGS sequence"/>
</dbReference>
<dbReference type="Gene3D" id="3.30.160.60">
    <property type="entry name" value="Classic Zinc Finger"/>
    <property type="match status" value="1"/>
</dbReference>
<keyword evidence="1" id="KW-0175">Coiled coil</keyword>
<protein>
    <recommendedName>
        <fullName evidence="2">BZIP domain-containing protein</fullName>
    </recommendedName>
</protein>
<reference evidence="3" key="1">
    <citation type="submission" date="2022-07" db="EMBL/GenBank/DDBJ databases">
        <title>Phylogenomic reconstructions and comparative analyses of Kickxellomycotina fungi.</title>
        <authorList>
            <person name="Reynolds N.K."/>
            <person name="Stajich J.E."/>
            <person name="Barry K."/>
            <person name="Grigoriev I.V."/>
            <person name="Crous P."/>
            <person name="Smith M.E."/>
        </authorList>
    </citation>
    <scope>NUCLEOTIDE SEQUENCE</scope>
    <source>
        <strain evidence="3">CBS 109367</strain>
    </source>
</reference>
<dbReference type="CDD" id="cd12193">
    <property type="entry name" value="bZIP_GCN4"/>
    <property type="match status" value="1"/>
</dbReference>
<dbReference type="Pfam" id="PF07716">
    <property type="entry name" value="bZIP_2"/>
    <property type="match status" value="1"/>
</dbReference>
<dbReference type="InterPro" id="IPR004827">
    <property type="entry name" value="bZIP"/>
</dbReference>
<evidence type="ECO:0000256" key="1">
    <source>
        <dbReference type="SAM" id="Coils"/>
    </source>
</evidence>
<accession>A0A9W8GL92</accession>